<evidence type="ECO:0000313" key="3">
    <source>
        <dbReference type="Proteomes" id="UP000026962"/>
    </source>
</evidence>
<evidence type="ECO:0000256" key="1">
    <source>
        <dbReference type="SAM" id="MobiDB-lite"/>
    </source>
</evidence>
<dbReference type="EnsemblPlants" id="OPUNC12G07870.1">
    <property type="protein sequence ID" value="OPUNC12G07870.1"/>
    <property type="gene ID" value="OPUNC12G07870"/>
</dbReference>
<dbReference type="STRING" id="4537.A0A0E0MLD4"/>
<proteinExistence type="predicted"/>
<dbReference type="Gramene" id="OPUNC12G07870.1">
    <property type="protein sequence ID" value="OPUNC12G07870.1"/>
    <property type="gene ID" value="OPUNC12G07870"/>
</dbReference>
<dbReference type="HOGENOM" id="CLU_2853683_0_0_1"/>
<protein>
    <submittedName>
        <fullName evidence="2">Uncharacterized protein</fullName>
    </submittedName>
</protein>
<organism evidence="2">
    <name type="scientific">Oryza punctata</name>
    <name type="common">Red rice</name>
    <dbReference type="NCBI Taxonomy" id="4537"/>
    <lineage>
        <taxon>Eukaryota</taxon>
        <taxon>Viridiplantae</taxon>
        <taxon>Streptophyta</taxon>
        <taxon>Embryophyta</taxon>
        <taxon>Tracheophyta</taxon>
        <taxon>Spermatophyta</taxon>
        <taxon>Magnoliopsida</taxon>
        <taxon>Liliopsida</taxon>
        <taxon>Poales</taxon>
        <taxon>Poaceae</taxon>
        <taxon>BOP clade</taxon>
        <taxon>Oryzoideae</taxon>
        <taxon>Oryzeae</taxon>
        <taxon>Oryzinae</taxon>
        <taxon>Oryza</taxon>
    </lineage>
</organism>
<dbReference type="Proteomes" id="UP000026962">
    <property type="component" value="Chromosome 12"/>
</dbReference>
<reference evidence="2" key="1">
    <citation type="submission" date="2015-04" db="UniProtKB">
        <authorList>
            <consortium name="EnsemblPlants"/>
        </authorList>
    </citation>
    <scope>IDENTIFICATION</scope>
</reference>
<name>A0A0E0MLD4_ORYPU</name>
<reference evidence="2" key="2">
    <citation type="submission" date="2018-05" db="EMBL/GenBank/DDBJ databases">
        <title>OpunRS2 (Oryza punctata Reference Sequence Version 2).</title>
        <authorList>
            <person name="Zhang J."/>
            <person name="Kudrna D."/>
            <person name="Lee S."/>
            <person name="Talag J."/>
            <person name="Welchert J."/>
            <person name="Wing R.A."/>
        </authorList>
    </citation>
    <scope>NUCLEOTIDE SEQUENCE [LARGE SCALE GENOMIC DNA]</scope>
</reference>
<feature type="compositionally biased region" description="Basic and acidic residues" evidence="1">
    <location>
        <begin position="39"/>
        <end position="55"/>
    </location>
</feature>
<sequence length="65" mass="7102">MVKEIYSKNSILSPSHLQQSAPCAKFAEAFPLPTSKGPGETESRPDGFYQLRDEADFPPLQTGSC</sequence>
<keyword evidence="3" id="KW-1185">Reference proteome</keyword>
<accession>A0A0E0MLD4</accession>
<evidence type="ECO:0000313" key="2">
    <source>
        <dbReference type="EnsemblPlants" id="OPUNC12G07870.1"/>
    </source>
</evidence>
<feature type="region of interest" description="Disordered" evidence="1">
    <location>
        <begin position="29"/>
        <end position="65"/>
    </location>
</feature>
<dbReference type="AlphaFoldDB" id="A0A0E0MLD4"/>